<sequence>MERLDLIWTLSSAKWLCDDAELRALFVSEDMEHAEEYAARYMDDNLRCLDQLNPDAISRLVAAGENDWTNAVAKRREAAGLADTIANGFAKAVENLSQQQSLPHSLIEDGTSGRMFVQTASKETQSKFLVVMPK</sequence>
<proteinExistence type="predicted"/>
<accession>A0A2T1AF39</accession>
<organism evidence="1 2">
    <name type="scientific">Tritonibacter scottomollicae</name>
    <name type="common">Epibacterium scottomollicae</name>
    <dbReference type="NCBI Taxonomy" id="483013"/>
    <lineage>
        <taxon>Bacteria</taxon>
        <taxon>Pseudomonadati</taxon>
        <taxon>Pseudomonadota</taxon>
        <taxon>Alphaproteobacteria</taxon>
        <taxon>Rhodobacterales</taxon>
        <taxon>Paracoccaceae</taxon>
        <taxon>Tritonibacter</taxon>
    </lineage>
</organism>
<reference evidence="1 2" key="1">
    <citation type="submission" date="2018-03" db="EMBL/GenBank/DDBJ databases">
        <title>Genomic Encyclopedia of Archaeal and Bacterial Type Strains, Phase II (KMG-II): from individual species to whole genera.</title>
        <authorList>
            <person name="Goeker M."/>
        </authorList>
    </citation>
    <scope>NUCLEOTIDE SEQUENCE [LARGE SCALE GENOMIC DNA]</scope>
    <source>
        <strain evidence="1 2">DSM 25328</strain>
    </source>
</reference>
<dbReference type="AlphaFoldDB" id="A0A2T1AF39"/>
<dbReference type="RefSeq" id="WP_106163994.1">
    <property type="nucleotide sequence ID" value="NZ_JBLWVM010000006.1"/>
</dbReference>
<evidence type="ECO:0000313" key="1">
    <source>
        <dbReference type="EMBL" id="PRZ47212.1"/>
    </source>
</evidence>
<protein>
    <submittedName>
        <fullName evidence="1">Uncharacterized protein</fullName>
    </submittedName>
</protein>
<dbReference type="OrthoDB" id="7060592at2"/>
<comment type="caution">
    <text evidence="1">The sequence shown here is derived from an EMBL/GenBank/DDBJ whole genome shotgun (WGS) entry which is preliminary data.</text>
</comment>
<name>A0A2T1AF39_TRISK</name>
<gene>
    <name evidence="1" type="ORF">CLV89_10759</name>
</gene>
<dbReference type="Proteomes" id="UP000237718">
    <property type="component" value="Unassembled WGS sequence"/>
</dbReference>
<evidence type="ECO:0000313" key="2">
    <source>
        <dbReference type="Proteomes" id="UP000237718"/>
    </source>
</evidence>
<dbReference type="EMBL" id="PVUF01000007">
    <property type="protein sequence ID" value="PRZ47212.1"/>
    <property type="molecule type" value="Genomic_DNA"/>
</dbReference>